<dbReference type="RefSeq" id="WP_054290108.1">
    <property type="nucleotide sequence ID" value="NZ_CP012752.1"/>
</dbReference>
<name>A0A0N9HXI3_9PSEU</name>
<evidence type="ECO:0000313" key="1">
    <source>
        <dbReference type="EMBL" id="ALG08201.1"/>
    </source>
</evidence>
<dbReference type="AlphaFoldDB" id="A0A0N9HXI3"/>
<keyword evidence="2" id="KW-1185">Reference proteome</keyword>
<dbReference type="Proteomes" id="UP000063699">
    <property type="component" value="Chromosome"/>
</dbReference>
<protein>
    <submittedName>
        <fullName evidence="1">Uncharacterized protein</fullName>
    </submittedName>
</protein>
<sequence length="105" mass="11140">MRLQEEADREMTLRAIVHAAVDLVPAVNWAGISLVQGKRITSAAPSHRLVAELDRWQSDLSEGPCLTAIREQAVATLVRATGKPGGAQSLCHRTGRVCAGVGDLG</sequence>
<accession>A0A0N9HXI3</accession>
<dbReference type="OrthoDB" id="4629915at2"/>
<proteinExistence type="predicted"/>
<gene>
    <name evidence="1" type="ORF">AOZ06_15945</name>
</gene>
<organism evidence="1 2">
    <name type="scientific">Kibdelosporangium phytohabitans</name>
    <dbReference type="NCBI Taxonomy" id="860235"/>
    <lineage>
        <taxon>Bacteria</taxon>
        <taxon>Bacillati</taxon>
        <taxon>Actinomycetota</taxon>
        <taxon>Actinomycetes</taxon>
        <taxon>Pseudonocardiales</taxon>
        <taxon>Pseudonocardiaceae</taxon>
        <taxon>Kibdelosporangium</taxon>
    </lineage>
</organism>
<dbReference type="EMBL" id="CP012752">
    <property type="protein sequence ID" value="ALG08201.1"/>
    <property type="molecule type" value="Genomic_DNA"/>
</dbReference>
<dbReference type="KEGG" id="kphy:AOZ06_15945"/>
<reference evidence="1 2" key="1">
    <citation type="submission" date="2015-07" db="EMBL/GenBank/DDBJ databases">
        <title>Genome sequencing of Kibdelosporangium phytohabitans.</title>
        <authorList>
            <person name="Qin S."/>
            <person name="Xing K."/>
        </authorList>
    </citation>
    <scope>NUCLEOTIDE SEQUENCE [LARGE SCALE GENOMIC DNA]</scope>
    <source>
        <strain evidence="1 2">KLBMP1111</strain>
    </source>
</reference>
<evidence type="ECO:0000313" key="2">
    <source>
        <dbReference type="Proteomes" id="UP000063699"/>
    </source>
</evidence>
<dbReference type="STRING" id="860235.AOZ06_15945"/>